<proteinExistence type="predicted"/>
<dbReference type="InterPro" id="IPR027829">
    <property type="entry name" value="DUF4625"/>
</dbReference>
<feature type="signal peptide" evidence="1">
    <location>
        <begin position="1"/>
        <end position="19"/>
    </location>
</feature>
<gene>
    <name evidence="2" type="ORF">LX66_4790</name>
</gene>
<protein>
    <submittedName>
        <fullName evidence="2">Uncharacterized protein DUF4625</fullName>
    </submittedName>
</protein>
<dbReference type="Pfam" id="PF15418">
    <property type="entry name" value="DUF4625"/>
    <property type="match status" value="2"/>
</dbReference>
<dbReference type="Proteomes" id="UP000316778">
    <property type="component" value="Unassembled WGS sequence"/>
</dbReference>
<evidence type="ECO:0000313" key="2">
    <source>
        <dbReference type="EMBL" id="TWI84420.1"/>
    </source>
</evidence>
<keyword evidence="3" id="KW-1185">Reference proteome</keyword>
<dbReference type="PROSITE" id="PS51257">
    <property type="entry name" value="PROKAR_LIPOPROTEIN"/>
    <property type="match status" value="1"/>
</dbReference>
<sequence length="237" mass="25985">MRTNFRTLFMVLSISALFAACSDDDDVRPAAPSITEVEIGADNSKIGYAGSDFHIDAAITAAGSIANVQLEIHPESGAGWEYDSVYTEGFAGLKNAQFHEHIDIPADAAVGHYHLHLTVTDENGVKAEIEEEIEIRQDATLPSISGLGIELENNGNELHLETTITAPNKIAEVSVEIHGAWEEEYTYTDAEMVGQTTYDFHKHIDISAAPAGHYHVHIKVVDQAGKEREFEDHFDKP</sequence>
<reference evidence="2 3" key="1">
    <citation type="journal article" date="2013" name="Stand. Genomic Sci.">
        <title>Genomic Encyclopedia of Type Strains, Phase I: The one thousand microbial genomes (KMG-I) project.</title>
        <authorList>
            <person name="Kyrpides N.C."/>
            <person name="Woyke T."/>
            <person name="Eisen J.A."/>
            <person name="Garrity G."/>
            <person name="Lilburn T.G."/>
            <person name="Beck B.J."/>
            <person name="Whitman W.B."/>
            <person name="Hugenholtz P."/>
            <person name="Klenk H.P."/>
        </authorList>
    </citation>
    <scope>NUCLEOTIDE SEQUENCE [LARGE SCALE GENOMIC DNA]</scope>
    <source>
        <strain evidence="2 3">DSM 13484</strain>
    </source>
</reference>
<dbReference type="OrthoDB" id="978436at2"/>
<name>A0A562SUV3_CHIJA</name>
<comment type="caution">
    <text evidence="2">The sequence shown here is derived from an EMBL/GenBank/DDBJ whole genome shotgun (WGS) entry which is preliminary data.</text>
</comment>
<keyword evidence="1" id="KW-0732">Signal</keyword>
<accession>A0A562SUV3</accession>
<feature type="chain" id="PRO_5021820651" evidence="1">
    <location>
        <begin position="20"/>
        <end position="237"/>
    </location>
</feature>
<evidence type="ECO:0000313" key="3">
    <source>
        <dbReference type="Proteomes" id="UP000316778"/>
    </source>
</evidence>
<organism evidence="2 3">
    <name type="scientific">Chitinophaga japonensis</name>
    <name type="common">Flexibacter japonensis</name>
    <dbReference type="NCBI Taxonomy" id="104662"/>
    <lineage>
        <taxon>Bacteria</taxon>
        <taxon>Pseudomonadati</taxon>
        <taxon>Bacteroidota</taxon>
        <taxon>Chitinophagia</taxon>
        <taxon>Chitinophagales</taxon>
        <taxon>Chitinophagaceae</taxon>
        <taxon>Chitinophaga</taxon>
    </lineage>
</organism>
<dbReference type="EMBL" id="VLLG01000005">
    <property type="protein sequence ID" value="TWI84420.1"/>
    <property type="molecule type" value="Genomic_DNA"/>
</dbReference>
<dbReference type="AlphaFoldDB" id="A0A562SUV3"/>
<evidence type="ECO:0000256" key="1">
    <source>
        <dbReference type="SAM" id="SignalP"/>
    </source>
</evidence>
<dbReference type="RefSeq" id="WP_158642742.1">
    <property type="nucleotide sequence ID" value="NZ_BAAAFY010000002.1"/>
</dbReference>